<name>A0A6J7PL43_9ZZZZ</name>
<evidence type="ECO:0000313" key="4">
    <source>
        <dbReference type="EMBL" id="CAB5002614.1"/>
    </source>
</evidence>
<evidence type="ECO:0000313" key="1">
    <source>
        <dbReference type="EMBL" id="CAB4716880.1"/>
    </source>
</evidence>
<proteinExistence type="predicted"/>
<dbReference type="EMBL" id="CAEZZA010000044">
    <property type="protein sequence ID" value="CAB4742989.1"/>
    <property type="molecule type" value="Genomic_DNA"/>
</dbReference>
<evidence type="ECO:0000313" key="5">
    <source>
        <dbReference type="EMBL" id="CAB5004951.1"/>
    </source>
</evidence>
<sequence>MKPFASIFASMFDRESLSREDAKRRQIHREWDRQRARALTPADQAEIDAIFSRNL</sequence>
<dbReference type="EMBL" id="CAEZXZ010000240">
    <property type="protein sequence ID" value="CAB4716880.1"/>
    <property type="molecule type" value="Genomic_DNA"/>
</dbReference>
<accession>A0A6J7PL43</accession>
<evidence type="ECO:0000313" key="3">
    <source>
        <dbReference type="EMBL" id="CAB4858453.1"/>
    </source>
</evidence>
<dbReference type="EMBL" id="CAFBLV010000002">
    <property type="protein sequence ID" value="CAB4858453.1"/>
    <property type="molecule type" value="Genomic_DNA"/>
</dbReference>
<organism evidence="4">
    <name type="scientific">freshwater metagenome</name>
    <dbReference type="NCBI Taxonomy" id="449393"/>
    <lineage>
        <taxon>unclassified sequences</taxon>
        <taxon>metagenomes</taxon>
        <taxon>ecological metagenomes</taxon>
    </lineage>
</organism>
<dbReference type="EMBL" id="CAFBPJ010000003">
    <property type="protein sequence ID" value="CAB5004951.1"/>
    <property type="molecule type" value="Genomic_DNA"/>
</dbReference>
<gene>
    <name evidence="1" type="ORF">UFOPK2625_01312</name>
    <name evidence="2" type="ORF">UFOPK2809_00457</name>
    <name evidence="3" type="ORF">UFOPK3425_00031</name>
    <name evidence="4" type="ORF">UFOPK4043_00594</name>
    <name evidence="5" type="ORF">UFOPK4092_00055</name>
</gene>
<dbReference type="AlphaFoldDB" id="A0A6J7PL43"/>
<protein>
    <submittedName>
        <fullName evidence="4">Unannotated protein</fullName>
    </submittedName>
</protein>
<reference evidence="4" key="1">
    <citation type="submission" date="2020-05" db="EMBL/GenBank/DDBJ databases">
        <authorList>
            <person name="Chiriac C."/>
            <person name="Salcher M."/>
            <person name="Ghai R."/>
            <person name="Kavagutti S V."/>
        </authorList>
    </citation>
    <scope>NUCLEOTIDE SEQUENCE</scope>
</reference>
<evidence type="ECO:0000313" key="2">
    <source>
        <dbReference type="EMBL" id="CAB4742989.1"/>
    </source>
</evidence>
<dbReference type="EMBL" id="CAFBPA010000068">
    <property type="protein sequence ID" value="CAB5002614.1"/>
    <property type="molecule type" value="Genomic_DNA"/>
</dbReference>